<gene>
    <name evidence="2" type="ORF">AO090011000864</name>
</gene>
<dbReference type="GeneID" id="5998540"/>
<dbReference type="KEGG" id="aor:AO090011000864"/>
<protein>
    <submittedName>
        <fullName evidence="2">DNA, SC011</fullName>
    </submittedName>
</protein>
<evidence type="ECO:0000259" key="1">
    <source>
        <dbReference type="Pfam" id="PF17111"/>
    </source>
</evidence>
<sequence length="150" mass="16760">MDPLSIGTGVIAIATLAAQTCSALSDLRSLCQSLPGRLHAVNNEVADLNFVLFQVSLTIEDRACLPENNLSALSHLLNRADVKLHEIKDIVVQLTDACRASRSPIFKAHAWRKEQGRLQMLQEDIRTIKANLNIMLGASNSYVMQRWFYR</sequence>
<reference evidence="2 3" key="1">
    <citation type="journal article" date="2005" name="Nature">
        <title>Genome sequencing and analysis of Aspergillus oryzae.</title>
        <authorList>
            <person name="Machida M."/>
            <person name="Asai K."/>
            <person name="Sano M."/>
            <person name="Tanaka T."/>
            <person name="Kumagai T."/>
            <person name="Terai G."/>
            <person name="Kusumoto K."/>
            <person name="Arima T."/>
            <person name="Akita O."/>
            <person name="Kashiwagi Y."/>
            <person name="Abe K."/>
            <person name="Gomi K."/>
            <person name="Horiuchi H."/>
            <person name="Kitamoto K."/>
            <person name="Kobayashi T."/>
            <person name="Takeuchi M."/>
            <person name="Denning D.W."/>
            <person name="Galagan J.E."/>
            <person name="Nierman W.C."/>
            <person name="Yu J."/>
            <person name="Archer D.B."/>
            <person name="Bennett J.W."/>
            <person name="Bhatnagar D."/>
            <person name="Cleveland T.E."/>
            <person name="Fedorova N.D."/>
            <person name="Gotoh O."/>
            <person name="Horikawa H."/>
            <person name="Hosoyama A."/>
            <person name="Ichinomiya M."/>
            <person name="Igarashi R."/>
            <person name="Iwashita K."/>
            <person name="Juvvadi P.R."/>
            <person name="Kato M."/>
            <person name="Kato Y."/>
            <person name="Kin T."/>
            <person name="Kokubun A."/>
            <person name="Maeda H."/>
            <person name="Maeyama N."/>
            <person name="Maruyama J."/>
            <person name="Nagasaki H."/>
            <person name="Nakajima T."/>
            <person name="Oda K."/>
            <person name="Okada K."/>
            <person name="Paulsen I."/>
            <person name="Sakamoto K."/>
            <person name="Sawano T."/>
            <person name="Takahashi M."/>
            <person name="Takase K."/>
            <person name="Terabayashi Y."/>
            <person name="Wortman J."/>
            <person name="Yamada O."/>
            <person name="Yamagata Y."/>
            <person name="Anazawa H."/>
            <person name="Hata Y."/>
            <person name="Koide Y."/>
            <person name="Komori T."/>
            <person name="Koyama Y."/>
            <person name="Minetoki T."/>
            <person name="Suharnan S."/>
            <person name="Tanaka A."/>
            <person name="Isono K."/>
            <person name="Kuhara S."/>
            <person name="Ogasawara N."/>
            <person name="Kikuchi H."/>
        </authorList>
    </citation>
    <scope>NUCLEOTIDE SEQUENCE [LARGE SCALE GENOMIC DNA]</scope>
    <source>
        <strain evidence="3">ATCC 42149 / RIB 40</strain>
    </source>
</reference>
<name>Q2TZG2_ASPOR</name>
<dbReference type="HOGENOM" id="CLU_1740110_0_0_1"/>
<evidence type="ECO:0000313" key="3">
    <source>
        <dbReference type="Proteomes" id="UP000006564"/>
    </source>
</evidence>
<evidence type="ECO:0000313" key="2">
    <source>
        <dbReference type="EMBL" id="BAE65303.1"/>
    </source>
</evidence>
<feature type="domain" description="Azaphilone pigments biosynthesis cluster protein L N-terminal" evidence="1">
    <location>
        <begin position="1"/>
        <end position="132"/>
    </location>
</feature>
<proteinExistence type="predicted"/>
<keyword evidence="3" id="KW-1185">Reference proteome</keyword>
<dbReference type="Pfam" id="PF17111">
    <property type="entry name" value="PigL_N"/>
    <property type="match status" value="1"/>
</dbReference>
<dbReference type="Proteomes" id="UP000006564">
    <property type="component" value="Chromosome 7"/>
</dbReference>
<dbReference type="STRING" id="510516.Q2TZG2"/>
<dbReference type="InterPro" id="IPR031348">
    <property type="entry name" value="PigL_N"/>
</dbReference>
<dbReference type="EMBL" id="AP007171">
    <property type="protein sequence ID" value="BAE65303.1"/>
    <property type="molecule type" value="Genomic_DNA"/>
</dbReference>
<accession>Q2TZG2</accession>
<organism evidence="2 3">
    <name type="scientific">Aspergillus oryzae (strain ATCC 42149 / RIB 40)</name>
    <name type="common">Yellow koji mold</name>
    <dbReference type="NCBI Taxonomy" id="510516"/>
    <lineage>
        <taxon>Eukaryota</taxon>
        <taxon>Fungi</taxon>
        <taxon>Dikarya</taxon>
        <taxon>Ascomycota</taxon>
        <taxon>Pezizomycotina</taxon>
        <taxon>Eurotiomycetes</taxon>
        <taxon>Eurotiomycetidae</taxon>
        <taxon>Eurotiales</taxon>
        <taxon>Aspergillaceae</taxon>
        <taxon>Aspergillus</taxon>
        <taxon>Aspergillus subgen. Circumdati</taxon>
    </lineage>
</organism>
<dbReference type="RefSeq" id="XP_001826437.3">
    <property type="nucleotide sequence ID" value="XM_001826385.3"/>
</dbReference>
<dbReference type="AlphaFoldDB" id="Q2TZG2"/>